<sequence>MAADNPAVVAVAQPVALVVEPTRVAGVAIAAGGQGPPGIPGPVGPAGPAALTRDTFLTYPFGEGNGVYFNDLQLGEVLSLPHLTPAAMGVQSTLYHPQASLTQSGTGAGLEFLGTPIFMRLTTGSTAAGQAALILHSLERNQVWRPGATDGWVAFTACVLPTLSNANNRYTALMTLFTQSAGGLYCSYTDNVNGGRWLLSYRDAGRNSVFVDTAIPPVAGEATTLQARCLPEGPGVYRLQVTLNGVLLIDTTDLHYSEARASSITVGNAIRLFKSSGGAPCQMTILRSGLRVRRS</sequence>
<organism evidence="1 2">
    <name type="scientific">Metapseudomonas otitidis</name>
    <dbReference type="NCBI Taxonomy" id="319939"/>
    <lineage>
        <taxon>Bacteria</taxon>
        <taxon>Pseudomonadati</taxon>
        <taxon>Pseudomonadota</taxon>
        <taxon>Gammaproteobacteria</taxon>
        <taxon>Pseudomonadales</taxon>
        <taxon>Pseudomonadaceae</taxon>
        <taxon>Metapseudomonas</taxon>
    </lineage>
</organism>
<dbReference type="Proteomes" id="UP000515591">
    <property type="component" value="Chromosome"/>
</dbReference>
<dbReference type="AlphaFoldDB" id="A0A6S5RWP6"/>
<dbReference type="EMBL" id="AP022213">
    <property type="protein sequence ID" value="BBT17344.1"/>
    <property type="molecule type" value="Genomic_DNA"/>
</dbReference>
<evidence type="ECO:0000313" key="1">
    <source>
        <dbReference type="EMBL" id="BBT17344.1"/>
    </source>
</evidence>
<reference evidence="1 2" key="1">
    <citation type="submission" date="2019-12" db="EMBL/GenBank/DDBJ databases">
        <title>complete genome sequences of Pseudomonas otitidis str. WP8-S17-CRE-03 isolated from wastewater treatment plant effluent.</title>
        <authorList>
            <person name="Sekizuka T."/>
            <person name="Itokawa K."/>
            <person name="Yatsu K."/>
            <person name="Inamine Y."/>
            <person name="Kuroda M."/>
        </authorList>
    </citation>
    <scope>NUCLEOTIDE SEQUENCE [LARGE SCALE GENOMIC DNA]</scope>
    <source>
        <strain evidence="1 2">WP8-S17-CRE-03</strain>
    </source>
</reference>
<gene>
    <name evidence="1" type="ORF">WP8S17C03_33930</name>
</gene>
<dbReference type="RefSeq" id="WP_182850354.1">
    <property type="nucleotide sequence ID" value="NZ_AP022213.1"/>
</dbReference>
<accession>A0A6S5RWP6</accession>
<proteinExistence type="predicted"/>
<protein>
    <submittedName>
        <fullName evidence="1">Uncharacterized protein</fullName>
    </submittedName>
</protein>
<name>A0A6S5RWP6_9GAMM</name>
<evidence type="ECO:0000313" key="2">
    <source>
        <dbReference type="Proteomes" id="UP000515591"/>
    </source>
</evidence>